<dbReference type="AlphaFoldDB" id="A0A7X0NPE1"/>
<dbReference type="Proteomes" id="UP000565579">
    <property type="component" value="Unassembled WGS sequence"/>
</dbReference>
<protein>
    <submittedName>
        <fullName evidence="1">Uncharacterized protein</fullName>
    </submittedName>
</protein>
<proteinExistence type="predicted"/>
<name>A0A7X0NPE1_9ACTN</name>
<keyword evidence="2" id="KW-1185">Reference proteome</keyword>
<sequence>MNADLGGPPPVAPGAVISPIQATTVMPASSAVTGVVLTGKALGGPL</sequence>
<evidence type="ECO:0000313" key="1">
    <source>
        <dbReference type="EMBL" id="MBB6546981.1"/>
    </source>
</evidence>
<gene>
    <name evidence="1" type="ORF">HD593_001776</name>
</gene>
<dbReference type="RefSeq" id="WP_185101705.1">
    <property type="nucleotide sequence ID" value="NZ_BAAAXY010000181.1"/>
</dbReference>
<dbReference type="EMBL" id="JACHMI010000001">
    <property type="protein sequence ID" value="MBB6546981.1"/>
    <property type="molecule type" value="Genomic_DNA"/>
</dbReference>
<organism evidence="1 2">
    <name type="scientific">Nonomuraea rubra</name>
    <dbReference type="NCBI Taxonomy" id="46180"/>
    <lineage>
        <taxon>Bacteria</taxon>
        <taxon>Bacillati</taxon>
        <taxon>Actinomycetota</taxon>
        <taxon>Actinomycetes</taxon>
        <taxon>Streptosporangiales</taxon>
        <taxon>Streptosporangiaceae</taxon>
        <taxon>Nonomuraea</taxon>
    </lineage>
</organism>
<comment type="caution">
    <text evidence="1">The sequence shown here is derived from an EMBL/GenBank/DDBJ whole genome shotgun (WGS) entry which is preliminary data.</text>
</comment>
<accession>A0A7X0NPE1</accession>
<reference evidence="1 2" key="1">
    <citation type="submission" date="2020-08" db="EMBL/GenBank/DDBJ databases">
        <title>Sequencing the genomes of 1000 actinobacteria strains.</title>
        <authorList>
            <person name="Klenk H.-P."/>
        </authorList>
    </citation>
    <scope>NUCLEOTIDE SEQUENCE [LARGE SCALE GENOMIC DNA]</scope>
    <source>
        <strain evidence="1 2">DSM 43768</strain>
    </source>
</reference>
<evidence type="ECO:0000313" key="2">
    <source>
        <dbReference type="Proteomes" id="UP000565579"/>
    </source>
</evidence>